<protein>
    <submittedName>
        <fullName evidence="5">NAD-glutamate dehydrogenase</fullName>
    </submittedName>
</protein>
<dbReference type="SUPFAM" id="SSF51735">
    <property type="entry name" value="NAD(P)-binding Rossmann-fold domains"/>
    <property type="match status" value="1"/>
</dbReference>
<dbReference type="Proteomes" id="UP000287502">
    <property type="component" value="Chromosome"/>
</dbReference>
<dbReference type="InterPro" id="IPR028971">
    <property type="entry name" value="NAD-GDH_cat"/>
</dbReference>
<dbReference type="RefSeq" id="WP_128467031.1">
    <property type="nucleotide sequence ID" value="NZ_CP035108.1"/>
</dbReference>
<proteinExistence type="predicted"/>
<feature type="domain" description="NAD-glutamate dehydrogenase catalytic" evidence="2">
    <location>
        <begin position="704"/>
        <end position="1192"/>
    </location>
</feature>
<dbReference type="KEGG" id="gtl:EP073_10115"/>
<dbReference type="Pfam" id="PF21074">
    <property type="entry name" value="GDH_C"/>
    <property type="match status" value="1"/>
</dbReference>
<dbReference type="InterPro" id="IPR046346">
    <property type="entry name" value="Aminoacid_DH-like_N_sf"/>
</dbReference>
<dbReference type="GO" id="GO:0004352">
    <property type="term" value="F:glutamate dehydrogenase (NAD+) activity"/>
    <property type="evidence" value="ECO:0007669"/>
    <property type="project" value="InterPro"/>
</dbReference>
<evidence type="ECO:0000259" key="2">
    <source>
        <dbReference type="Pfam" id="PF05088"/>
    </source>
</evidence>
<dbReference type="GO" id="GO:0004069">
    <property type="term" value="F:L-aspartate:2-oxoglutarate aminotransferase activity"/>
    <property type="evidence" value="ECO:0007669"/>
    <property type="project" value="InterPro"/>
</dbReference>
<evidence type="ECO:0000259" key="3">
    <source>
        <dbReference type="Pfam" id="PF21074"/>
    </source>
</evidence>
<dbReference type="InterPro" id="IPR049056">
    <property type="entry name" value="NAD_Glu_DH_HM3"/>
</dbReference>
<name>A0A410K0A4_9BACT</name>
<dbReference type="PANTHER" id="PTHR43403:SF1">
    <property type="entry name" value="NAD-SPECIFIC GLUTAMATE DEHYDROGENASE"/>
    <property type="match status" value="1"/>
</dbReference>
<dbReference type="Pfam" id="PF21073">
    <property type="entry name" value="GDH_HM1"/>
    <property type="match status" value="1"/>
</dbReference>
<gene>
    <name evidence="5" type="ORF">EP073_10115</name>
</gene>
<dbReference type="OrthoDB" id="9758052at2"/>
<dbReference type="InterPro" id="IPR024727">
    <property type="entry name" value="NAD_Glu_DH_N_ACT1"/>
</dbReference>
<feature type="domain" description="NAD-glutamate dehydrogenase N-terminal ACT1" evidence="4">
    <location>
        <begin position="42"/>
        <end position="179"/>
    </location>
</feature>
<dbReference type="PIRSF" id="PIRSF036761">
    <property type="entry name" value="GDH_Mll4104"/>
    <property type="match status" value="1"/>
</dbReference>
<evidence type="ECO:0000256" key="1">
    <source>
        <dbReference type="ARBA" id="ARBA00023002"/>
    </source>
</evidence>
<dbReference type="Pfam" id="PF21075">
    <property type="entry name" value="GDH_ACT1"/>
    <property type="match status" value="1"/>
</dbReference>
<keyword evidence="1" id="KW-0560">Oxidoreductase</keyword>
<dbReference type="InterPro" id="IPR048381">
    <property type="entry name" value="GDH_C"/>
</dbReference>
<feature type="domain" description="NAD-specific glutamate dehydrogenase C-terminal" evidence="3">
    <location>
        <begin position="1235"/>
        <end position="1506"/>
    </location>
</feature>
<organism evidence="5 6">
    <name type="scientific">Geovibrio thiophilus</name>
    <dbReference type="NCBI Taxonomy" id="139438"/>
    <lineage>
        <taxon>Bacteria</taxon>
        <taxon>Pseudomonadati</taxon>
        <taxon>Deferribacterota</taxon>
        <taxon>Deferribacteres</taxon>
        <taxon>Deferribacterales</taxon>
        <taxon>Geovibrionaceae</taxon>
        <taxon>Geovibrio</taxon>
    </lineage>
</organism>
<dbReference type="InterPro" id="IPR036291">
    <property type="entry name" value="NAD(P)-bd_dom_sf"/>
</dbReference>
<dbReference type="Pfam" id="PF21078">
    <property type="entry name" value="GDH_HM3"/>
    <property type="match status" value="1"/>
</dbReference>
<evidence type="ECO:0000259" key="4">
    <source>
        <dbReference type="Pfam" id="PF21075"/>
    </source>
</evidence>
<dbReference type="Pfam" id="PF05088">
    <property type="entry name" value="Bac_GDH_CD"/>
    <property type="match status" value="1"/>
</dbReference>
<dbReference type="InterPro" id="IPR007780">
    <property type="entry name" value="NAD_Glu_DH_bac"/>
</dbReference>
<dbReference type="GO" id="GO:0006538">
    <property type="term" value="P:L-glutamate catabolic process"/>
    <property type="evidence" value="ECO:0007669"/>
    <property type="project" value="InterPro"/>
</dbReference>
<dbReference type="EMBL" id="CP035108">
    <property type="protein sequence ID" value="QAR33745.1"/>
    <property type="molecule type" value="Genomic_DNA"/>
</dbReference>
<reference evidence="5 6" key="1">
    <citation type="submission" date="2019-01" db="EMBL/GenBank/DDBJ databases">
        <title>Geovibrio thiophilus DSM 11263, complete genome.</title>
        <authorList>
            <person name="Spring S."/>
            <person name="Bunk B."/>
            <person name="Sproer C."/>
        </authorList>
    </citation>
    <scope>NUCLEOTIDE SEQUENCE [LARGE SCALE GENOMIC DNA]</scope>
    <source>
        <strain evidence="5 6">DSM 11263</strain>
    </source>
</reference>
<sequence length="1567" mass="178632">MNSFSTISCLTRNDLAKYKGSQFDQRHKKVFAEYKGTPFYEFAKVLMNHLPQNFVGFLSDEDMTGLYRHLYAKLEGRKKKKISVNADLTEELPFFIGNFCIFSIATDDRPFIFDSLWEYLQNIREHKIFVIHPIFGIERGRGGEIVKISESRLGVSNESFVVIFLEGLNKNEISDIKKEISSIYENVAAAVDDFPKMKEVMSSLFMEYRERNGDVAKFIQWLMDDNFIFQGTRIVEIDESEEFKTFSDTGVFSLMGQVPNYALLARSVKDGRLNTIDGYPVVVDKAVGISKVKRRTNFDRVLFVDRQGTKMRLVYITGLFSSKAHKCPPHEISILRDKIKATLDYFNFVTGSHDYKWVRDILDDYPKIEIFNLSSRALTELLELILTMQGANQIRISYHDFRPLKNLIFFMAMPLSRYSSELVMSIKDFLEEFFGGRMMDISVREDQHKRSFLHFHMMLNDTDVLDSIDEKELKNSITSMLKDWDSALYEVLRDRLGHECDEVFAGFEFYFGEAYKSKNTPEDAYLDIVRIRRQEDISSLLHFTGGKAVLRIYSKKRLLLTELMPIIDNLGLNVYEQDIFEPSSNGHGLYINVVYLTNIDDPKGFSETYSVILPELITAVIAGRAENDRLNSLSVTRKLTWRQTDILRAFVYFAKQIESSFLIKSLMSALINNAEIAEKLVNFFEIKFDPDNKKTSTADIEQDILSLIEGVISVSEDKALRYFMRIIQGTVRTNYFMQPMRDYISIKVKSREMPIIAEPRPMFEVYVHSSEMEGVHLRGGKVARGGIRFSDRNDDFRTEILGLVKTQMVKNSVIVPVGSKGGFIVKKRFKDREQDRANTIKQYGTLIKGLLDITDNYKGNKIVHPGRVRMYDESDPYLVVAADKGTATFSDIANGISLGYGFWLGDAFASGGSAGYDHKKVGITAKGAWESVKRHFRELGKDIQKEEFTVIGIGDMAGDVFGNGMLLSPKINLLAAFNHVHIFLDPAPDAEKSFAERQRLFKNPSLTWRDYNMELISKGGGVFDRTAKRIELSPEVRIMLGCTETTVTGAELIRLILKAEAELLWNGGIGTYVKASFETDRDVGDSTNDDVRVNASELRVKVAGEGGNLGFTQSARIEFAEGGGHIYSDALDNSGGVDMSDHEVNLKIIFNHLVETKVIKDTKERNAYIKKLTPAVTDHVLATNYRQSLAVSCDLIRFASNQVTFREAAKHLRTEGLLDFRIEKLAFPSKDKNATAPELAVLLAYMKIYMYNSVENTLNLDNPLVRKEYMDYYPKDTVEKFGDRLFGHKLFRQIAATVTVNRALNQTGIAFFYELMKGTNRPLNEILECYLLAEEIIGCRMLREELCALDGKADAHAQYRALIELDKTLKVAVEWLIDPRNMSLYKKKNDVLKEIFPLVTKYMTGGMKEKYSAMIEEFKIGGLPASLATAVCVVRYSKPAFDVFRIMAETGAEGKDVLKRYYEIGGRFGINFLTLKMKHIKIRDEWERINRDGLLLKLKKIQMTLAFAYSGGDRAWFKNLLDTEKRFIENYDKFMDSAAKDEIDSLVPFNVMIESFANVAEKYGAGG</sequence>
<dbReference type="Gene3D" id="3.40.50.720">
    <property type="entry name" value="NAD(P)-binding Rossmann-like Domain"/>
    <property type="match status" value="1"/>
</dbReference>
<dbReference type="SUPFAM" id="SSF53223">
    <property type="entry name" value="Aminoacid dehydrogenase-like, N-terminal domain"/>
    <property type="match status" value="1"/>
</dbReference>
<dbReference type="InterPro" id="IPR049059">
    <property type="entry name" value="NAD_Glu_DH_HM1"/>
</dbReference>
<dbReference type="PANTHER" id="PTHR43403">
    <property type="entry name" value="NAD-SPECIFIC GLUTAMATE DEHYDROGENASE"/>
    <property type="match status" value="1"/>
</dbReference>
<evidence type="ECO:0000313" key="5">
    <source>
        <dbReference type="EMBL" id="QAR33745.1"/>
    </source>
</evidence>
<keyword evidence="6" id="KW-1185">Reference proteome</keyword>
<accession>A0A410K0A4</accession>
<evidence type="ECO:0000313" key="6">
    <source>
        <dbReference type="Proteomes" id="UP000287502"/>
    </source>
</evidence>